<evidence type="ECO:0000256" key="2">
    <source>
        <dbReference type="SAM" id="Phobius"/>
    </source>
</evidence>
<organism evidence="3 4">
    <name type="scientific">Eikenella corrodens</name>
    <dbReference type="NCBI Taxonomy" id="539"/>
    <lineage>
        <taxon>Bacteria</taxon>
        <taxon>Pseudomonadati</taxon>
        <taxon>Pseudomonadota</taxon>
        <taxon>Betaproteobacteria</taxon>
        <taxon>Neisseriales</taxon>
        <taxon>Neisseriaceae</taxon>
        <taxon>Eikenella</taxon>
    </lineage>
</organism>
<sequence length="160" mass="18123">MSGQKQYPKTYRFRPNPTGKPYQPDPANKERDLETARRIQRRLLFPKFGFLTGFLPLLIAMVYEKLTGGPVSEGFIIFGFCYVFTVWPLSIGLTLLFGSCPYCHKTQGLNGRVYTLTGREISTSRGVSPFITKCIRCGAPLSVKEVEAAYRRLEKQEKAT</sequence>
<comment type="caution">
    <text evidence="3">The sequence shown here is derived from an EMBL/GenBank/DDBJ whole genome shotgun (WGS) entry which is preliminary data.</text>
</comment>
<reference evidence="4" key="1">
    <citation type="submission" date="2016-05" db="EMBL/GenBank/DDBJ databases">
        <title>Draft genome of Corynebacterium afermentans subsp. afermentans LCDC 88199T.</title>
        <authorList>
            <person name="Bernier A.-M."/>
            <person name="Bernard K."/>
        </authorList>
    </citation>
    <scope>NUCLEOTIDE SEQUENCE [LARGE SCALE GENOMIC DNA]</scope>
    <source>
        <strain evidence="4">NML01-0328</strain>
    </source>
</reference>
<feature type="transmembrane region" description="Helical" evidence="2">
    <location>
        <begin position="75"/>
        <end position="97"/>
    </location>
</feature>
<gene>
    <name evidence="3" type="ORF">A7P85_03605</name>
</gene>
<proteinExistence type="predicted"/>
<feature type="region of interest" description="Disordered" evidence="1">
    <location>
        <begin position="1"/>
        <end position="31"/>
    </location>
</feature>
<evidence type="ECO:0000256" key="1">
    <source>
        <dbReference type="SAM" id="MobiDB-lite"/>
    </source>
</evidence>
<evidence type="ECO:0000313" key="4">
    <source>
        <dbReference type="Proteomes" id="UP000078003"/>
    </source>
</evidence>
<keyword evidence="2" id="KW-1133">Transmembrane helix</keyword>
<name>A0A1A9RGA0_EIKCO</name>
<evidence type="ECO:0000313" key="3">
    <source>
        <dbReference type="EMBL" id="OAM17441.1"/>
    </source>
</evidence>
<feature type="transmembrane region" description="Helical" evidence="2">
    <location>
        <begin position="44"/>
        <end position="63"/>
    </location>
</feature>
<keyword evidence="2" id="KW-0472">Membrane</keyword>
<accession>A0A1A9RGA0</accession>
<keyword evidence="2" id="KW-0812">Transmembrane</keyword>
<protein>
    <submittedName>
        <fullName evidence="3">Uncharacterized protein</fullName>
    </submittedName>
</protein>
<dbReference type="AlphaFoldDB" id="A0A1A9RGA0"/>
<dbReference type="RefSeq" id="WP_064104213.1">
    <property type="nucleotide sequence ID" value="NZ_LXSF01000002.1"/>
</dbReference>
<dbReference type="EMBL" id="LXSF01000002">
    <property type="protein sequence ID" value="OAM17441.1"/>
    <property type="molecule type" value="Genomic_DNA"/>
</dbReference>
<dbReference type="Proteomes" id="UP000078003">
    <property type="component" value="Unassembled WGS sequence"/>
</dbReference>